<dbReference type="InterPro" id="IPR013656">
    <property type="entry name" value="PAS_4"/>
</dbReference>
<dbReference type="SUPFAM" id="SSF55073">
    <property type="entry name" value="Nucleotide cyclase"/>
    <property type="match status" value="1"/>
</dbReference>
<dbReference type="InterPro" id="IPR000160">
    <property type="entry name" value="GGDEF_dom"/>
</dbReference>
<evidence type="ECO:0000313" key="4">
    <source>
        <dbReference type="Proteomes" id="UP000649573"/>
    </source>
</evidence>
<organism evidence="3 4">
    <name type="scientific">Lentzea flava</name>
    <dbReference type="NCBI Taxonomy" id="103732"/>
    <lineage>
        <taxon>Bacteria</taxon>
        <taxon>Bacillati</taxon>
        <taxon>Actinomycetota</taxon>
        <taxon>Actinomycetes</taxon>
        <taxon>Pseudonocardiales</taxon>
        <taxon>Pseudonocardiaceae</taxon>
        <taxon>Lentzea</taxon>
    </lineage>
</organism>
<feature type="domain" description="PAS" evidence="1">
    <location>
        <begin position="217"/>
        <end position="288"/>
    </location>
</feature>
<sequence>MDLIGWLLRWIPGTQAHALREVDKRLAAYTEWLREVTWQPIDEAEEQRVLDAILSGNLAPSDDECHGAAPPPVLDPSDERIVHTAEAWLDGLLRSSVISANRTWLRSRLTEFTHELARWLVDPVSARLSPELIGRELAYDLELTTPALRHTMEVLTPFTEELLAFSGAEPERRARLLGGLAEGFTDGARQRVLDEQMSLAEAVDRAHRNQNEALAADAGQFASSFDDSDLGMCLVDSQGVITRANSALQFLVGRSDGPVIGQPLATFVLNEEHARQVEQACQEVAAHRHTAVLDAIEVGHRDNPEPRWASLTITWVSEPGGAGRARVVMADVTDVQRWHSRLDHAAERDDTTDLPNRQCLKRRLDDALHEAIPLDAVGLCVVGLDGLDMITEELGSEVGENFVRLLADRLRGAVGGAVDMVARHDRATFCALITDPAVWSRIDELVAHVIAWLGETVHMGAYKLVVKPRISVVRATDIDDTADQLLARAELMLQQSTPPTRRRALVEARRGTGESWDSRLLADLPAGIDNNELELAYAPLVDFDTGTLVGAEAGLHWRHPDHGRLPIDHLLTLADEIGLDLDLTPWILRTAAEQAKAWRDSLGSRAPFITINVPRRLVRGDRLVENVRRVLITSRVQPDLLRLGLSMAGSPLWHGIRTEHLVKLSTLGIPLRLNDFGSEFERFDLLPQVTFEGIAIPPGLTSRLGGTEPQHQCSLAITSALADMARTLELTVTLQGVDSPEQLKAAQHLRAQLIQGKLAGPSQSPHDIHRHVQLNAQANVQTLIEAS</sequence>
<dbReference type="InterPro" id="IPR029787">
    <property type="entry name" value="Nucleotide_cyclase"/>
</dbReference>
<dbReference type="SMART" id="SM00267">
    <property type="entry name" value="GGDEF"/>
    <property type="match status" value="1"/>
</dbReference>
<dbReference type="InterPro" id="IPR000014">
    <property type="entry name" value="PAS"/>
</dbReference>
<dbReference type="PANTHER" id="PTHR44757">
    <property type="entry name" value="DIGUANYLATE CYCLASE DGCP"/>
    <property type="match status" value="1"/>
</dbReference>
<dbReference type="EMBL" id="BMRE01000054">
    <property type="protein sequence ID" value="GGU73900.1"/>
    <property type="molecule type" value="Genomic_DNA"/>
</dbReference>
<dbReference type="InterPro" id="IPR043128">
    <property type="entry name" value="Rev_trsase/Diguanyl_cyclase"/>
</dbReference>
<dbReference type="CDD" id="cd01948">
    <property type="entry name" value="EAL"/>
    <property type="match status" value="1"/>
</dbReference>
<dbReference type="PROSITE" id="PS50883">
    <property type="entry name" value="EAL"/>
    <property type="match status" value="1"/>
</dbReference>
<evidence type="ECO:0000259" key="1">
    <source>
        <dbReference type="PROSITE" id="PS50112"/>
    </source>
</evidence>
<dbReference type="SMART" id="SM00091">
    <property type="entry name" value="PAS"/>
    <property type="match status" value="1"/>
</dbReference>
<accession>A0ABQ2V8H2</accession>
<dbReference type="InterPro" id="IPR035919">
    <property type="entry name" value="EAL_sf"/>
</dbReference>
<reference evidence="4" key="1">
    <citation type="journal article" date="2019" name="Int. J. Syst. Evol. Microbiol.">
        <title>The Global Catalogue of Microorganisms (GCM) 10K type strain sequencing project: providing services to taxonomists for standard genome sequencing and annotation.</title>
        <authorList>
            <consortium name="The Broad Institute Genomics Platform"/>
            <consortium name="The Broad Institute Genome Sequencing Center for Infectious Disease"/>
            <person name="Wu L."/>
            <person name="Ma J."/>
        </authorList>
    </citation>
    <scope>NUCLEOTIDE SEQUENCE [LARGE SCALE GENOMIC DNA]</scope>
    <source>
        <strain evidence="4">JCM 3296</strain>
    </source>
</reference>
<dbReference type="PANTHER" id="PTHR44757:SF2">
    <property type="entry name" value="BIOFILM ARCHITECTURE MAINTENANCE PROTEIN MBAA"/>
    <property type="match status" value="1"/>
</dbReference>
<gene>
    <name evidence="3" type="ORF">GCM10010178_76680</name>
</gene>
<evidence type="ECO:0000313" key="3">
    <source>
        <dbReference type="EMBL" id="GGU73900.1"/>
    </source>
</evidence>
<dbReference type="Gene3D" id="3.20.20.450">
    <property type="entry name" value="EAL domain"/>
    <property type="match status" value="1"/>
</dbReference>
<dbReference type="Proteomes" id="UP000649573">
    <property type="component" value="Unassembled WGS sequence"/>
</dbReference>
<dbReference type="SUPFAM" id="SSF141868">
    <property type="entry name" value="EAL domain-like"/>
    <property type="match status" value="1"/>
</dbReference>
<dbReference type="NCBIfam" id="TIGR00229">
    <property type="entry name" value="sensory_box"/>
    <property type="match status" value="1"/>
</dbReference>
<dbReference type="Pfam" id="PF08448">
    <property type="entry name" value="PAS_4"/>
    <property type="match status" value="1"/>
</dbReference>
<dbReference type="InterPro" id="IPR001633">
    <property type="entry name" value="EAL_dom"/>
</dbReference>
<dbReference type="Pfam" id="PF00563">
    <property type="entry name" value="EAL"/>
    <property type="match status" value="1"/>
</dbReference>
<name>A0ABQ2V8H2_9PSEU</name>
<protein>
    <submittedName>
        <fullName evidence="3">Signal transduction protein</fullName>
    </submittedName>
</protein>
<dbReference type="Gene3D" id="3.30.70.270">
    <property type="match status" value="1"/>
</dbReference>
<dbReference type="RefSeq" id="WP_189258689.1">
    <property type="nucleotide sequence ID" value="NZ_BMRE01000054.1"/>
</dbReference>
<feature type="domain" description="EAL" evidence="2">
    <location>
        <begin position="517"/>
        <end position="776"/>
    </location>
</feature>
<dbReference type="InterPro" id="IPR052155">
    <property type="entry name" value="Biofilm_reg_signaling"/>
</dbReference>
<dbReference type="PROSITE" id="PS50112">
    <property type="entry name" value="PAS"/>
    <property type="match status" value="1"/>
</dbReference>
<dbReference type="SUPFAM" id="SSF55785">
    <property type="entry name" value="PYP-like sensor domain (PAS domain)"/>
    <property type="match status" value="1"/>
</dbReference>
<dbReference type="Gene3D" id="3.30.450.20">
    <property type="entry name" value="PAS domain"/>
    <property type="match status" value="1"/>
</dbReference>
<evidence type="ECO:0000259" key="2">
    <source>
        <dbReference type="PROSITE" id="PS50883"/>
    </source>
</evidence>
<keyword evidence="4" id="KW-1185">Reference proteome</keyword>
<comment type="caution">
    <text evidence="3">The sequence shown here is derived from an EMBL/GenBank/DDBJ whole genome shotgun (WGS) entry which is preliminary data.</text>
</comment>
<dbReference type="SMART" id="SM00052">
    <property type="entry name" value="EAL"/>
    <property type="match status" value="1"/>
</dbReference>
<proteinExistence type="predicted"/>
<dbReference type="Pfam" id="PF00990">
    <property type="entry name" value="GGDEF"/>
    <property type="match status" value="1"/>
</dbReference>
<dbReference type="CDD" id="cd00130">
    <property type="entry name" value="PAS"/>
    <property type="match status" value="1"/>
</dbReference>
<dbReference type="InterPro" id="IPR035965">
    <property type="entry name" value="PAS-like_dom_sf"/>
</dbReference>